<comment type="cofactor">
    <cofactor evidence="1">
        <name>FAD</name>
        <dbReference type="ChEBI" id="CHEBI:57692"/>
    </cofactor>
</comment>
<evidence type="ECO:0000256" key="3">
    <source>
        <dbReference type="ARBA" id="ARBA00022630"/>
    </source>
</evidence>
<dbReference type="InterPro" id="IPR050775">
    <property type="entry name" value="FAD-binding_Monooxygenases"/>
</dbReference>
<comment type="caution">
    <text evidence="7">The sequence shown here is derived from an EMBL/GenBank/DDBJ whole genome shotgun (WGS) entry which is preliminary data.</text>
</comment>
<dbReference type="InParanoid" id="A0A2P5HTI6"/>
<evidence type="ECO:0000313" key="8">
    <source>
        <dbReference type="Proteomes" id="UP000094444"/>
    </source>
</evidence>
<keyword evidence="5" id="KW-0521">NADP</keyword>
<accession>A0A2P5HTI6</accession>
<evidence type="ECO:0000313" key="7">
    <source>
        <dbReference type="EMBL" id="POS73577.1"/>
    </source>
</evidence>
<evidence type="ECO:0000256" key="5">
    <source>
        <dbReference type="ARBA" id="ARBA00022857"/>
    </source>
</evidence>
<evidence type="ECO:0000256" key="1">
    <source>
        <dbReference type="ARBA" id="ARBA00001974"/>
    </source>
</evidence>
<evidence type="ECO:0008006" key="9">
    <source>
        <dbReference type="Google" id="ProtNLM"/>
    </source>
</evidence>
<dbReference type="AlphaFoldDB" id="A0A2P5HTI6"/>
<dbReference type="SUPFAM" id="SSF51905">
    <property type="entry name" value="FAD/NAD(P)-binding domain"/>
    <property type="match status" value="3"/>
</dbReference>
<evidence type="ECO:0000256" key="2">
    <source>
        <dbReference type="ARBA" id="ARBA00010139"/>
    </source>
</evidence>
<dbReference type="PANTHER" id="PTHR43098:SF2">
    <property type="entry name" value="FAD-BINDING MONOOXYGENASE AUSB-RELATED"/>
    <property type="match status" value="1"/>
</dbReference>
<organism evidence="7 8">
    <name type="scientific">Diaporthe helianthi</name>
    <dbReference type="NCBI Taxonomy" id="158607"/>
    <lineage>
        <taxon>Eukaryota</taxon>
        <taxon>Fungi</taxon>
        <taxon>Dikarya</taxon>
        <taxon>Ascomycota</taxon>
        <taxon>Pezizomycotina</taxon>
        <taxon>Sordariomycetes</taxon>
        <taxon>Sordariomycetidae</taxon>
        <taxon>Diaporthales</taxon>
        <taxon>Diaporthaceae</taxon>
        <taxon>Diaporthe</taxon>
    </lineage>
</organism>
<sequence length="637" mass="70977">MASLASIKNKYDTERNKRYEALSAGQGERLKFRDNSLLKELDRDPWVDYGNLAKQPTPLQDGSDIRFLILGAGHCAILFAYHLIAAGFKSSEIVLVDEAGGLGGTWYWNRYPGLTCDVEGYCYLPLLEETGFVPKHRYSKGEDIRRNVEVIAEKYGIQGMFCTKAKSADWDEKEKRWLVKLNRDLGPEYQHLSGDLTVRAQFVIPAGGLFYSPSVPAVPGLEKFMKSKEMFHTARWNYDYTGGCQSEPDMVNLKDKRVGIIGTGATAVQAVPQLAKWAKHVYVFQRTPSYCGPRNQVRTSPEEWEKIAARPGWQYERMRNLNRFINDDPEVTAEDDLLKDGWSSSRQFSGLLGSPRAKNVTVDNVQEHVQRMMELDAGIASALREHVESQVEDPDVAEKLKAWYPGWCKRPTFHDDYLKTFNKPNVTLIDTDGRGISGYNERGILVGEGESACEYEIDVLVLATGFASSTGVEGDPSATTGIPIRGRGGRSLTEKWSSDDAVTLFGVASNGFPNLLFYSSKGAPGSANTTYPLSMAAKLAANIAKVSVETASDPNRVEVEPRLDAEQKYTAELQKYSPWYAVLPQCTPSYFTDYKDPLKPRTTKGAKGSWTLGAVDFEKASEEWIGEGIERFLTVQG</sequence>
<dbReference type="InterPro" id="IPR036188">
    <property type="entry name" value="FAD/NAD-bd_sf"/>
</dbReference>
<name>A0A2P5HTI6_DIAHE</name>
<keyword evidence="4" id="KW-0274">FAD</keyword>
<reference evidence="7" key="1">
    <citation type="submission" date="2017-09" db="EMBL/GenBank/DDBJ databases">
        <title>Polyketide synthases of a Diaporthe helianthi virulent isolate.</title>
        <authorList>
            <person name="Baroncelli R."/>
        </authorList>
    </citation>
    <scope>NUCLEOTIDE SEQUENCE [LARGE SCALE GENOMIC DNA]</scope>
    <source>
        <strain evidence="7">7/96</strain>
    </source>
</reference>
<dbReference type="Proteomes" id="UP000094444">
    <property type="component" value="Unassembled WGS sequence"/>
</dbReference>
<proteinExistence type="inferred from homology"/>
<dbReference type="GO" id="GO:0016491">
    <property type="term" value="F:oxidoreductase activity"/>
    <property type="evidence" value="ECO:0007669"/>
    <property type="project" value="UniProtKB-KW"/>
</dbReference>
<dbReference type="Gene3D" id="3.50.50.60">
    <property type="entry name" value="FAD/NAD(P)-binding domain"/>
    <property type="match status" value="3"/>
</dbReference>
<gene>
    <name evidence="7" type="ORF">DHEL01_v208031</name>
</gene>
<dbReference type="OrthoDB" id="66881at2759"/>
<keyword evidence="8" id="KW-1185">Reference proteome</keyword>
<dbReference type="Pfam" id="PF13450">
    <property type="entry name" value="NAD_binding_8"/>
    <property type="match status" value="1"/>
</dbReference>
<dbReference type="PANTHER" id="PTHR43098">
    <property type="entry name" value="L-ORNITHINE N(5)-MONOOXYGENASE-RELATED"/>
    <property type="match status" value="1"/>
</dbReference>
<keyword evidence="6" id="KW-0560">Oxidoreductase</keyword>
<evidence type="ECO:0000256" key="6">
    <source>
        <dbReference type="ARBA" id="ARBA00023002"/>
    </source>
</evidence>
<dbReference type="EMBL" id="MAVT02000772">
    <property type="protein sequence ID" value="POS73577.1"/>
    <property type="molecule type" value="Genomic_DNA"/>
</dbReference>
<comment type="similarity">
    <text evidence="2">Belongs to the FAD-binding monooxygenase family.</text>
</comment>
<keyword evidence="3" id="KW-0285">Flavoprotein</keyword>
<evidence type="ECO:0000256" key="4">
    <source>
        <dbReference type="ARBA" id="ARBA00022827"/>
    </source>
</evidence>
<protein>
    <recommendedName>
        <fullName evidence="9">Cyclohexanone monooxygenase</fullName>
    </recommendedName>
</protein>